<dbReference type="Gene3D" id="1.10.510.10">
    <property type="entry name" value="Transferase(Phosphotransferase) domain 1"/>
    <property type="match status" value="1"/>
</dbReference>
<dbReference type="InterPro" id="IPR008271">
    <property type="entry name" value="Ser/Thr_kinase_AS"/>
</dbReference>
<dbReference type="GO" id="GO:0005524">
    <property type="term" value="F:ATP binding"/>
    <property type="evidence" value="ECO:0007669"/>
    <property type="project" value="UniProtKB-UniRule"/>
</dbReference>
<feature type="domain" description="Protein kinase" evidence="4">
    <location>
        <begin position="127"/>
        <end position="385"/>
    </location>
</feature>
<name>A0A7S0VXE6_9CRYP</name>
<keyword evidence="2 3" id="KW-0067">ATP-binding</keyword>
<evidence type="ECO:0000256" key="3">
    <source>
        <dbReference type="PROSITE-ProRule" id="PRU10141"/>
    </source>
</evidence>
<dbReference type="PANTHER" id="PTHR24347">
    <property type="entry name" value="SERINE/THREONINE-PROTEIN KINASE"/>
    <property type="match status" value="1"/>
</dbReference>
<keyword evidence="1 3" id="KW-0547">Nucleotide-binding</keyword>
<dbReference type="InterPro" id="IPR011009">
    <property type="entry name" value="Kinase-like_dom_sf"/>
</dbReference>
<dbReference type="SUPFAM" id="SSF56112">
    <property type="entry name" value="Protein kinase-like (PK-like)"/>
    <property type="match status" value="1"/>
</dbReference>
<evidence type="ECO:0000256" key="1">
    <source>
        <dbReference type="ARBA" id="ARBA00022741"/>
    </source>
</evidence>
<dbReference type="InterPro" id="IPR017441">
    <property type="entry name" value="Protein_kinase_ATP_BS"/>
</dbReference>
<dbReference type="PROSITE" id="PS00107">
    <property type="entry name" value="PROTEIN_KINASE_ATP"/>
    <property type="match status" value="1"/>
</dbReference>
<gene>
    <name evidence="5" type="ORF">HTEP1355_LOCUS12711</name>
</gene>
<dbReference type="GO" id="GO:0004672">
    <property type="term" value="F:protein kinase activity"/>
    <property type="evidence" value="ECO:0007669"/>
    <property type="project" value="InterPro"/>
</dbReference>
<dbReference type="AlphaFoldDB" id="A0A7S0VXE6"/>
<proteinExistence type="predicted"/>
<dbReference type="PROSITE" id="PS00108">
    <property type="entry name" value="PROTEIN_KINASE_ST"/>
    <property type="match status" value="1"/>
</dbReference>
<evidence type="ECO:0000313" key="5">
    <source>
        <dbReference type="EMBL" id="CAD8799070.1"/>
    </source>
</evidence>
<evidence type="ECO:0000259" key="4">
    <source>
        <dbReference type="PROSITE" id="PS50011"/>
    </source>
</evidence>
<feature type="binding site" evidence="3">
    <location>
        <position position="160"/>
    </location>
    <ligand>
        <name>ATP</name>
        <dbReference type="ChEBI" id="CHEBI:30616"/>
    </ligand>
</feature>
<dbReference type="PROSITE" id="PS50011">
    <property type="entry name" value="PROTEIN_KINASE_DOM"/>
    <property type="match status" value="1"/>
</dbReference>
<protein>
    <recommendedName>
        <fullName evidence="4">Protein kinase domain-containing protein</fullName>
    </recommendedName>
</protein>
<evidence type="ECO:0000256" key="2">
    <source>
        <dbReference type="ARBA" id="ARBA00022840"/>
    </source>
</evidence>
<dbReference type="InterPro" id="IPR000719">
    <property type="entry name" value="Prot_kinase_dom"/>
</dbReference>
<sequence length="517" mass="56974">MGYDFIVRRPLPAKEGWAWLRSEEGGAIAKRWVRLEWPSLWAGDERESIEAGAGEDLDWIEKCTFNSDPSLDFVDPTEGEKLYGIRIVNTHLLQCKHMYVKEEEERGVWVAALRKHSVHHDVNNGFDVSKRVIGSGSFAQVFLATDLVSRSKVALKVIRKHRLDEGETKMLADEVRISQMVSHTNVVVSSEFIESFDSYILVMEYVAGGDLFSQVASRPSEAVVREYARQILCGLTYMHTIGICHRDIKPENLLLTATHPVTVKLADFGSSIDVSPDNPDACLVDKDRLQCSPGYGAPEIIHLEPYGLPCDLWSLGATLYFLLTSVQPFTGETEDETRELMHQGVYDHKLLDSFSHQIQSLISVLLDKEPSTRATVDAASKHEWFVQTQDELSQNKSPHATSAASPPASGLFACFGIFSRSRKVHDQSWLDGGGEGSFEAKPQSLAVRNHSVAGSALQGHGIFTKQHSVRASSIRTSSSGKSIAAARKRSSVVVAALNQNEAAKNGAGVNQRGDGAR</sequence>
<organism evidence="5">
    <name type="scientific">Hemiselmis tepida</name>
    <dbReference type="NCBI Taxonomy" id="464990"/>
    <lineage>
        <taxon>Eukaryota</taxon>
        <taxon>Cryptophyceae</taxon>
        <taxon>Cryptomonadales</taxon>
        <taxon>Hemiselmidaceae</taxon>
        <taxon>Hemiselmis</taxon>
    </lineage>
</organism>
<dbReference type="EMBL" id="HBFN01021815">
    <property type="protein sequence ID" value="CAD8799070.1"/>
    <property type="molecule type" value="Transcribed_RNA"/>
</dbReference>
<reference evidence="5" key="1">
    <citation type="submission" date="2021-01" db="EMBL/GenBank/DDBJ databases">
        <authorList>
            <person name="Corre E."/>
            <person name="Pelletier E."/>
            <person name="Niang G."/>
            <person name="Scheremetjew M."/>
            <person name="Finn R."/>
            <person name="Kale V."/>
            <person name="Holt S."/>
            <person name="Cochrane G."/>
            <person name="Meng A."/>
            <person name="Brown T."/>
            <person name="Cohen L."/>
        </authorList>
    </citation>
    <scope>NUCLEOTIDE SEQUENCE</scope>
    <source>
        <strain evidence="5">CCMP443</strain>
    </source>
</reference>
<accession>A0A7S0VXE6</accession>
<dbReference type="Pfam" id="PF00069">
    <property type="entry name" value="Pkinase"/>
    <property type="match status" value="1"/>
</dbReference>
<dbReference type="SMART" id="SM00220">
    <property type="entry name" value="S_TKc"/>
    <property type="match status" value="1"/>
</dbReference>